<dbReference type="Pfam" id="PF00106">
    <property type="entry name" value="adh_short"/>
    <property type="match status" value="1"/>
</dbReference>
<dbReference type="PhylomeDB" id="Q75JC5"/>
<evidence type="ECO:0000256" key="3">
    <source>
        <dbReference type="SAM" id="MobiDB-lite"/>
    </source>
</evidence>
<accession>Q55AL9</accession>
<dbReference type="Proteomes" id="UP000002195">
    <property type="component" value="Unassembled WGS sequence"/>
</dbReference>
<keyword evidence="4" id="KW-1133">Transmembrane helix</keyword>
<dbReference type="PRINTS" id="PR00081">
    <property type="entry name" value="GDHRDH"/>
</dbReference>
<evidence type="ECO:0000256" key="1">
    <source>
        <dbReference type="ARBA" id="ARBA00006484"/>
    </source>
</evidence>
<dbReference type="FunFam" id="3.40.50.720:FF:000983">
    <property type="entry name" value="Short-chain dehydrogenase/reductase family protein"/>
    <property type="match status" value="1"/>
</dbReference>
<dbReference type="GeneID" id="8618132"/>
<protein>
    <submittedName>
        <fullName evidence="5">Short-chain dehydrogenase/reductase family protein</fullName>
    </submittedName>
</protein>
<dbReference type="OMA" id="TWIRSTN"/>
<dbReference type="InterPro" id="IPR036291">
    <property type="entry name" value="NAD(P)-bd_dom_sf"/>
</dbReference>
<dbReference type="HOGENOM" id="CLU_010194_2_1_1"/>
<dbReference type="InterPro" id="IPR020904">
    <property type="entry name" value="Sc_DH/Rdtase_CS"/>
</dbReference>
<comment type="caution">
    <text evidence="5">The sequence shown here is derived from an EMBL/GenBank/DDBJ whole genome shotgun (WGS) entry which is preliminary data.</text>
</comment>
<dbReference type="InterPro" id="IPR002347">
    <property type="entry name" value="SDR_fam"/>
</dbReference>
<dbReference type="KEGG" id="ddi:DDB_G0271820"/>
<gene>
    <name evidence="5" type="ORF">DDB_G0271820</name>
</gene>
<dbReference type="Gene3D" id="3.40.50.720">
    <property type="entry name" value="NAD(P)-binding Rossmann-like Domain"/>
    <property type="match status" value="1"/>
</dbReference>
<evidence type="ECO:0000256" key="2">
    <source>
        <dbReference type="ARBA" id="ARBA00023002"/>
    </source>
</evidence>
<reference evidence="5 6" key="1">
    <citation type="journal article" date="2005" name="Nature">
        <title>The genome of the social amoeba Dictyostelium discoideum.</title>
        <authorList>
            <consortium name="The Dictyostelium discoideum Sequencing Consortium"/>
            <person name="Eichinger L."/>
            <person name="Pachebat J.A."/>
            <person name="Glockner G."/>
            <person name="Rajandream M.A."/>
            <person name="Sucgang R."/>
            <person name="Berriman M."/>
            <person name="Song J."/>
            <person name="Olsen R."/>
            <person name="Szafranski K."/>
            <person name="Xu Q."/>
            <person name="Tunggal B."/>
            <person name="Kummerfeld S."/>
            <person name="Madera M."/>
            <person name="Konfortov B.A."/>
            <person name="Rivero F."/>
            <person name="Bankier A.T."/>
            <person name="Lehmann R."/>
            <person name="Hamlin N."/>
            <person name="Davies R."/>
            <person name="Gaudet P."/>
            <person name="Fey P."/>
            <person name="Pilcher K."/>
            <person name="Chen G."/>
            <person name="Saunders D."/>
            <person name="Sodergren E."/>
            <person name="Davis P."/>
            <person name="Kerhornou A."/>
            <person name="Nie X."/>
            <person name="Hall N."/>
            <person name="Anjard C."/>
            <person name="Hemphill L."/>
            <person name="Bason N."/>
            <person name="Farbrother P."/>
            <person name="Desany B."/>
            <person name="Just E."/>
            <person name="Morio T."/>
            <person name="Rost R."/>
            <person name="Churcher C."/>
            <person name="Cooper J."/>
            <person name="Haydock S."/>
            <person name="van Driessche N."/>
            <person name="Cronin A."/>
            <person name="Goodhead I."/>
            <person name="Muzny D."/>
            <person name="Mourier T."/>
            <person name="Pain A."/>
            <person name="Lu M."/>
            <person name="Harper D."/>
            <person name="Lindsay R."/>
            <person name="Hauser H."/>
            <person name="James K."/>
            <person name="Quiles M."/>
            <person name="Madan Babu M."/>
            <person name="Saito T."/>
            <person name="Buchrieser C."/>
            <person name="Wardroper A."/>
            <person name="Felder M."/>
            <person name="Thangavelu M."/>
            <person name="Johnson D."/>
            <person name="Knights A."/>
            <person name="Loulseged H."/>
            <person name="Mungall K."/>
            <person name="Oliver K."/>
            <person name="Price C."/>
            <person name="Quail M.A."/>
            <person name="Urushihara H."/>
            <person name="Hernandez J."/>
            <person name="Rabbinowitsch E."/>
            <person name="Steffen D."/>
            <person name="Sanders M."/>
            <person name="Ma J."/>
            <person name="Kohara Y."/>
            <person name="Sharp S."/>
            <person name="Simmonds M."/>
            <person name="Spiegler S."/>
            <person name="Tivey A."/>
            <person name="Sugano S."/>
            <person name="White B."/>
            <person name="Walker D."/>
            <person name="Woodward J."/>
            <person name="Winckler T."/>
            <person name="Tanaka Y."/>
            <person name="Shaulsky G."/>
            <person name="Schleicher M."/>
            <person name="Weinstock G."/>
            <person name="Rosenthal A."/>
            <person name="Cox E.C."/>
            <person name="Chisholm R.L."/>
            <person name="Gibbs R."/>
            <person name="Loomis W.F."/>
            <person name="Platzer M."/>
            <person name="Kay R.R."/>
            <person name="Williams J."/>
            <person name="Dear P.H."/>
            <person name="Noegel A.A."/>
            <person name="Barrell B."/>
            <person name="Kuspa A."/>
        </authorList>
    </citation>
    <scope>NUCLEOTIDE SEQUENCE [LARGE SCALE GENOMIC DNA]</scope>
    <source>
        <strain evidence="5 6">AX4</strain>
    </source>
</reference>
<dbReference type="PROSITE" id="PS00061">
    <property type="entry name" value="ADH_SHORT"/>
    <property type="match status" value="1"/>
</dbReference>
<proteinExistence type="inferred from homology"/>
<feature type="compositionally biased region" description="Polar residues" evidence="3">
    <location>
        <begin position="326"/>
        <end position="338"/>
    </location>
</feature>
<name>Q75JC5_DICDI</name>
<keyword evidence="2" id="KW-0560">Oxidoreductase</keyword>
<dbReference type="SUPFAM" id="SSF51735">
    <property type="entry name" value="NAD(P)-binding Rossmann-fold domains"/>
    <property type="match status" value="1"/>
</dbReference>
<keyword evidence="4" id="KW-0812">Transmembrane</keyword>
<sequence>MAVLTDISLLLTNIIGSMILLIFYPILGFLNYKKKKTNFPTPKAIVITGASSGIGRGIALEYAKRKTNNSLVLGLTGRNIEKLEEIQKECLDLGVQVEIESIDVTDKEKLYDWLIKFDNKYKIDILIANAGTVETMLPKELDFTERILTVTNTNVIGTLNTVLPMVPIFESRGSGQLVLMSSITPYFDYTMAGYSSSKGYLKSFGLILRNGLASRGVGVSVIIPGFVYTPLVDSLDYKDIPMLLPITTDKASKYIVDGISRNDAIISCPPLVYCISHFFATIPPTLRDATNFIINSLAKYPDYRKPVTHYSHHSRYSTNESKRENCPSSSVKNLNSQKIKTHNK</sequence>
<feature type="region of interest" description="Disordered" evidence="3">
    <location>
        <begin position="312"/>
        <end position="344"/>
    </location>
</feature>
<dbReference type="RefSeq" id="XP_645503.1">
    <property type="nucleotide sequence ID" value="XM_640411.1"/>
</dbReference>
<dbReference type="FunCoup" id="Q75JC5">
    <property type="interactions" value="3"/>
</dbReference>
<dbReference type="GO" id="GO:0005829">
    <property type="term" value="C:cytosol"/>
    <property type="evidence" value="ECO:0000318"/>
    <property type="project" value="GO_Central"/>
</dbReference>
<dbReference type="Reactome" id="R-DDI-193144">
    <property type="pathway name" value="Estrogen biosynthesis"/>
</dbReference>
<evidence type="ECO:0000313" key="5">
    <source>
        <dbReference type="EMBL" id="EAL71600.1"/>
    </source>
</evidence>
<dbReference type="SMR" id="Q75JC5"/>
<dbReference type="dictyBase" id="DDB_G0271820"/>
<dbReference type="InParanoid" id="Q75JC5"/>
<organism evidence="5 6">
    <name type="scientific">Dictyostelium discoideum</name>
    <name type="common">Social amoeba</name>
    <dbReference type="NCBI Taxonomy" id="44689"/>
    <lineage>
        <taxon>Eukaryota</taxon>
        <taxon>Amoebozoa</taxon>
        <taxon>Evosea</taxon>
        <taxon>Eumycetozoa</taxon>
        <taxon>Dictyostelia</taxon>
        <taxon>Dictyosteliales</taxon>
        <taxon>Dictyosteliaceae</taxon>
        <taxon>Dictyostelium</taxon>
    </lineage>
</organism>
<feature type="transmembrane region" description="Helical" evidence="4">
    <location>
        <begin position="6"/>
        <end position="27"/>
    </location>
</feature>
<accession>Q75JC5</accession>
<dbReference type="EMBL" id="AAFI02000006">
    <property type="protein sequence ID" value="EAL71600.1"/>
    <property type="molecule type" value="Genomic_DNA"/>
</dbReference>
<evidence type="ECO:0000256" key="4">
    <source>
        <dbReference type="SAM" id="Phobius"/>
    </source>
</evidence>
<comment type="similarity">
    <text evidence="1">Belongs to the short-chain dehydrogenases/reductases (SDR) family.</text>
</comment>
<dbReference type="STRING" id="44689.Q75JC5"/>
<dbReference type="GO" id="GO:0016491">
    <property type="term" value="F:oxidoreductase activity"/>
    <property type="evidence" value="ECO:0000318"/>
    <property type="project" value="GO_Central"/>
</dbReference>
<evidence type="ECO:0000313" key="6">
    <source>
        <dbReference type="Proteomes" id="UP000002195"/>
    </source>
</evidence>
<dbReference type="VEuPathDB" id="AmoebaDB:DDB_G0271820"/>
<dbReference type="eggNOG" id="KOG1205">
    <property type="taxonomic scope" value="Eukaryota"/>
</dbReference>
<keyword evidence="4" id="KW-0472">Membrane</keyword>
<dbReference type="PANTHER" id="PTHR42901:SF1">
    <property type="entry name" value="ALCOHOL DEHYDROGENASE"/>
    <property type="match status" value="1"/>
</dbReference>
<dbReference type="GO" id="GO:0005811">
    <property type="term" value="C:lipid droplet"/>
    <property type="evidence" value="ECO:0007005"/>
    <property type="project" value="dictyBase"/>
</dbReference>
<keyword evidence="6" id="KW-1185">Reference proteome</keyword>
<dbReference type="PaxDb" id="44689-DDB0238829"/>
<dbReference type="PANTHER" id="PTHR42901">
    <property type="entry name" value="ALCOHOL DEHYDROGENASE"/>
    <property type="match status" value="1"/>
</dbReference>
<dbReference type="AlphaFoldDB" id="Q75JC5"/>